<name>A0A9X5GTR8_9FIRM</name>
<proteinExistence type="predicted"/>
<dbReference type="EMBL" id="QZDT01000040">
    <property type="protein sequence ID" value="NBJ94479.1"/>
    <property type="molecule type" value="Genomic_DNA"/>
</dbReference>
<evidence type="ECO:0000313" key="2">
    <source>
        <dbReference type="Proteomes" id="UP001154420"/>
    </source>
</evidence>
<evidence type="ECO:0000313" key="1">
    <source>
        <dbReference type="EMBL" id="NBJ94479.1"/>
    </source>
</evidence>
<sequence>MDRAAKIVLDGIDFTKLNDRADFGKGFYVTDSYALAENTARLRYHQEKLRNGSAYPPVVMRIKVSYLNASNYNIKEFYGETDIWKRFVCTNRWNKQVLKKYPEYDNNFDLRYDIIIGLTADGKMKNIDNLVRLDSYNLSNDFLKNINPFLTHYKDKTTKKLKETKAYQISFHNMDFIKSCIRFMDYDIILTRKEDGL</sequence>
<keyword evidence="2" id="KW-1185">Reference proteome</keyword>
<comment type="caution">
    <text evidence="1">The sequence shown here is derived from an EMBL/GenBank/DDBJ whole genome shotgun (WGS) entry which is preliminary data.</text>
</comment>
<accession>A0A9X5GTR8</accession>
<gene>
    <name evidence="1" type="ORF">D5281_18295</name>
</gene>
<reference evidence="1" key="1">
    <citation type="submission" date="2018-09" db="EMBL/GenBank/DDBJ databases">
        <title>Murine metabolic-syndrome-specific gut microbial biobank.</title>
        <authorList>
            <person name="Liu C."/>
        </authorList>
    </citation>
    <scope>NUCLEOTIDE SEQUENCE</scope>
    <source>
        <strain evidence="1">D42-62</strain>
    </source>
</reference>
<dbReference type="AlphaFoldDB" id="A0A9X5GTR8"/>
<dbReference type="InterPro" id="IPR025051">
    <property type="entry name" value="DUF3990"/>
</dbReference>
<dbReference type="Proteomes" id="UP001154420">
    <property type="component" value="Unassembled WGS sequence"/>
</dbReference>
<protein>
    <submittedName>
        <fullName evidence="1">DUF3990 domain-containing protein</fullName>
    </submittedName>
</protein>
<organism evidence="1 2">
    <name type="scientific">Parablautia muri</name>
    <dbReference type="NCBI Taxonomy" id="2320879"/>
    <lineage>
        <taxon>Bacteria</taxon>
        <taxon>Bacillati</taxon>
        <taxon>Bacillota</taxon>
        <taxon>Clostridia</taxon>
        <taxon>Lachnospirales</taxon>
        <taxon>Lachnospiraceae</taxon>
        <taxon>Parablautia</taxon>
    </lineage>
</organism>
<dbReference type="Pfam" id="PF13151">
    <property type="entry name" value="DUF3990"/>
    <property type="match status" value="1"/>
</dbReference>